<keyword evidence="1" id="KW-1133">Transmembrane helix</keyword>
<proteinExistence type="predicted"/>
<feature type="transmembrane region" description="Helical" evidence="1">
    <location>
        <begin position="51"/>
        <end position="69"/>
    </location>
</feature>
<keyword evidence="1" id="KW-0812">Transmembrane</keyword>
<evidence type="ECO:0000313" key="2">
    <source>
        <dbReference type="EMBL" id="PPK88441.1"/>
    </source>
</evidence>
<dbReference type="OrthoDB" id="983172at2"/>
<gene>
    <name evidence="2" type="ORF">CLV84_1408</name>
</gene>
<comment type="caution">
    <text evidence="2">The sequence shown here is derived from an EMBL/GenBank/DDBJ whole genome shotgun (WGS) entry which is preliminary data.</text>
</comment>
<evidence type="ECO:0000313" key="3">
    <source>
        <dbReference type="Proteomes" id="UP000237662"/>
    </source>
</evidence>
<keyword evidence="3" id="KW-1185">Reference proteome</keyword>
<feature type="transmembrane region" description="Helical" evidence="1">
    <location>
        <begin position="20"/>
        <end position="39"/>
    </location>
</feature>
<evidence type="ECO:0000256" key="1">
    <source>
        <dbReference type="SAM" id="Phobius"/>
    </source>
</evidence>
<dbReference type="EMBL" id="PTJC01000005">
    <property type="protein sequence ID" value="PPK88441.1"/>
    <property type="molecule type" value="Genomic_DNA"/>
</dbReference>
<feature type="transmembrane region" description="Helical" evidence="1">
    <location>
        <begin position="120"/>
        <end position="140"/>
    </location>
</feature>
<reference evidence="2 3" key="1">
    <citation type="submission" date="2018-02" db="EMBL/GenBank/DDBJ databases">
        <title>Genomic Encyclopedia of Archaeal and Bacterial Type Strains, Phase II (KMG-II): from individual species to whole genera.</title>
        <authorList>
            <person name="Goeker M."/>
        </authorList>
    </citation>
    <scope>NUCLEOTIDE SEQUENCE [LARGE SCALE GENOMIC DNA]</scope>
    <source>
        <strain evidence="2 3">DSM 29526</strain>
    </source>
</reference>
<accession>A0A2S6IAB4</accession>
<dbReference type="Proteomes" id="UP000237662">
    <property type="component" value="Unassembled WGS sequence"/>
</dbReference>
<dbReference type="AlphaFoldDB" id="A0A2S6IAB4"/>
<dbReference type="RefSeq" id="WP_104418988.1">
    <property type="nucleotide sequence ID" value="NZ_PTJC01000005.1"/>
</dbReference>
<name>A0A2S6IAB4_9BACT</name>
<organism evidence="2 3">
    <name type="scientific">Neolewinella xylanilytica</name>
    <dbReference type="NCBI Taxonomy" id="1514080"/>
    <lineage>
        <taxon>Bacteria</taxon>
        <taxon>Pseudomonadati</taxon>
        <taxon>Bacteroidota</taxon>
        <taxon>Saprospiria</taxon>
        <taxon>Saprospirales</taxon>
        <taxon>Lewinellaceae</taxon>
        <taxon>Neolewinella</taxon>
    </lineage>
</organism>
<keyword evidence="1" id="KW-0472">Membrane</keyword>
<sequence length="144" mass="15725">MPTNTVLDSASHPGWVYLEKSLWISTFIGGPLAAGYVLATNFRTLDRAERIPQVWVSAVALALFLYYLVDFVPPLADLPGFVPPLLTALLAHYVFQRTQLSEINVLIDRGGGVYSKWRGVLVGIGGGVVSFAGFVVLELIREGY</sequence>
<protein>
    <submittedName>
        <fullName evidence="2">Uncharacterized protein</fullName>
    </submittedName>
</protein>